<feature type="domain" description="Tf2-1-like SH3-like" evidence="3">
    <location>
        <begin position="172"/>
        <end position="229"/>
    </location>
</feature>
<evidence type="ECO:0000259" key="2">
    <source>
        <dbReference type="Pfam" id="PF17921"/>
    </source>
</evidence>
<sequence>MHQRRWIELFSDYDCEIRYHHGKANVVADALSRKERIKSRRIRDMNMTLHSSIKDKIQAAQNEAFDESTRLPRGLDELIERRSDGALYYLDRVWVPLKGDVRALIIDEAYKSKCSVQPRADKMYYDRRDMYWWPGMKKDIVVYAEVGERKLIGPKLVQETTKKISQIKDTLKAARDRVVRFGKNGKLAPRFIGPFEITERIGPVAYRLRLPKELNGVHDKFNVSNLKKCLADPTLHIPLDEIRVNAKLNIVEEHMEILEREFKKLKQSRISIVKTMLCAYDCYVNDMILVELVSGSYVVLLWDFYDYVTMLSDDCDEIELLKAELSHRLAMKNLGLLHYVLGIKVASSPKGYLLSQSNYIVVLFDCSRMTDNKIVDIPLDGKYTLTYGDPLHDPSLYHTIVGSLVYLTGIA</sequence>
<dbReference type="InterPro" id="IPR013103">
    <property type="entry name" value="RVT_2"/>
</dbReference>
<evidence type="ECO:0000313" key="4">
    <source>
        <dbReference type="EMBL" id="GEW23579.1"/>
    </source>
</evidence>
<dbReference type="InterPro" id="IPR041588">
    <property type="entry name" value="Integrase_H2C2"/>
</dbReference>
<dbReference type="GO" id="GO:0003964">
    <property type="term" value="F:RNA-directed DNA polymerase activity"/>
    <property type="evidence" value="ECO:0007669"/>
    <property type="project" value="UniProtKB-KW"/>
</dbReference>
<comment type="caution">
    <text evidence="4">The sequence shown here is derived from an EMBL/GenBank/DDBJ whole genome shotgun (WGS) entry which is preliminary data.</text>
</comment>
<dbReference type="Gene3D" id="1.10.340.70">
    <property type="match status" value="1"/>
</dbReference>
<keyword evidence="4" id="KW-0808">Transferase</keyword>
<feature type="domain" description="Integrase zinc-binding" evidence="2">
    <location>
        <begin position="101"/>
        <end position="143"/>
    </location>
</feature>
<dbReference type="PANTHER" id="PTHR46148:SF59">
    <property type="entry name" value="NUCLEOTIDYLTRANSFERASE, RIBONUCLEASE H"/>
    <property type="match status" value="1"/>
</dbReference>
<evidence type="ECO:0000259" key="1">
    <source>
        <dbReference type="Pfam" id="PF07727"/>
    </source>
</evidence>
<organism evidence="4">
    <name type="scientific">Tanacetum cinerariifolium</name>
    <name type="common">Dalmatian daisy</name>
    <name type="synonym">Chrysanthemum cinerariifolium</name>
    <dbReference type="NCBI Taxonomy" id="118510"/>
    <lineage>
        <taxon>Eukaryota</taxon>
        <taxon>Viridiplantae</taxon>
        <taxon>Streptophyta</taxon>
        <taxon>Embryophyta</taxon>
        <taxon>Tracheophyta</taxon>
        <taxon>Spermatophyta</taxon>
        <taxon>Magnoliopsida</taxon>
        <taxon>eudicotyledons</taxon>
        <taxon>Gunneridae</taxon>
        <taxon>Pentapetalae</taxon>
        <taxon>asterids</taxon>
        <taxon>campanulids</taxon>
        <taxon>Asterales</taxon>
        <taxon>Asteraceae</taxon>
        <taxon>Asteroideae</taxon>
        <taxon>Anthemideae</taxon>
        <taxon>Anthemidinae</taxon>
        <taxon>Tanacetum</taxon>
    </lineage>
</organism>
<dbReference type="AlphaFoldDB" id="A0A699GTA1"/>
<accession>A0A699GTA1</accession>
<keyword evidence="4" id="KW-0695">RNA-directed DNA polymerase</keyword>
<dbReference type="Pfam" id="PF24626">
    <property type="entry name" value="SH3_Tf2-1"/>
    <property type="match status" value="1"/>
</dbReference>
<proteinExistence type="predicted"/>
<evidence type="ECO:0000259" key="3">
    <source>
        <dbReference type="Pfam" id="PF24626"/>
    </source>
</evidence>
<protein>
    <submittedName>
        <fullName evidence="4">Putative reverse transcriptase domain-containing protein</fullName>
    </submittedName>
</protein>
<name>A0A699GTA1_TANCI</name>
<dbReference type="EMBL" id="BKCJ010050262">
    <property type="protein sequence ID" value="GEW23579.1"/>
    <property type="molecule type" value="Genomic_DNA"/>
</dbReference>
<dbReference type="Pfam" id="PF07727">
    <property type="entry name" value="RVT_2"/>
    <property type="match status" value="1"/>
</dbReference>
<gene>
    <name evidence="4" type="ORF">Tci_195555</name>
</gene>
<dbReference type="InterPro" id="IPR056924">
    <property type="entry name" value="SH3_Tf2-1"/>
</dbReference>
<keyword evidence="4" id="KW-0548">Nucleotidyltransferase</keyword>
<feature type="domain" description="Reverse transcriptase Ty1/copia-type" evidence="1">
    <location>
        <begin position="303"/>
        <end position="379"/>
    </location>
</feature>
<dbReference type="Pfam" id="PF17921">
    <property type="entry name" value="Integrase_H2C2"/>
    <property type="match status" value="1"/>
</dbReference>
<dbReference type="PANTHER" id="PTHR46148">
    <property type="entry name" value="CHROMO DOMAIN-CONTAINING PROTEIN"/>
    <property type="match status" value="1"/>
</dbReference>
<reference evidence="4" key="1">
    <citation type="journal article" date="2019" name="Sci. Rep.">
        <title>Draft genome of Tanacetum cinerariifolium, the natural source of mosquito coil.</title>
        <authorList>
            <person name="Yamashiro T."/>
            <person name="Shiraishi A."/>
            <person name="Satake H."/>
            <person name="Nakayama K."/>
        </authorList>
    </citation>
    <scope>NUCLEOTIDE SEQUENCE</scope>
</reference>